<feature type="domain" description="CRAL-TRIO" evidence="1">
    <location>
        <begin position="55"/>
        <end position="180"/>
    </location>
</feature>
<dbReference type="PROSITE" id="PS50191">
    <property type="entry name" value="CRAL_TRIO"/>
    <property type="match status" value="1"/>
</dbReference>
<dbReference type="EMBL" id="JACGCM010002279">
    <property type="protein sequence ID" value="KAF6142111.1"/>
    <property type="molecule type" value="Genomic_DNA"/>
</dbReference>
<organism evidence="2 3">
    <name type="scientific">Kingdonia uniflora</name>
    <dbReference type="NCBI Taxonomy" id="39325"/>
    <lineage>
        <taxon>Eukaryota</taxon>
        <taxon>Viridiplantae</taxon>
        <taxon>Streptophyta</taxon>
        <taxon>Embryophyta</taxon>
        <taxon>Tracheophyta</taxon>
        <taxon>Spermatophyta</taxon>
        <taxon>Magnoliopsida</taxon>
        <taxon>Ranunculales</taxon>
        <taxon>Circaeasteraceae</taxon>
        <taxon>Kingdonia</taxon>
    </lineage>
</organism>
<sequence length="180" mass="21541">MSSRRTRGTGVEKTLSLDEQYLRERAWNAKKACKMVKDSLRWRLENKPENICWEDIAQEATTEKIYRSDYFDKYERTVLVYCQEQMVWLIDFQQWNMSSISMKVTREIANVLQNYYTERLGPAILYTPPKIFESFYNLVKLFLEHKTYNKAKFVYSDDPESQQIMENLFDKDKLESSFGG</sequence>
<comment type="caution">
    <text evidence="2">The sequence shown here is derived from an EMBL/GenBank/DDBJ whole genome shotgun (WGS) entry which is preliminary data.</text>
</comment>
<reference evidence="2 3" key="1">
    <citation type="journal article" date="2020" name="IScience">
        <title>Genome Sequencing of the Endangered Kingdonia uniflora (Circaeasteraceae, Ranunculales) Reveals Potential Mechanisms of Evolutionary Specialization.</title>
        <authorList>
            <person name="Sun Y."/>
            <person name="Deng T."/>
            <person name="Zhang A."/>
            <person name="Moore M.J."/>
            <person name="Landis J.B."/>
            <person name="Lin N."/>
            <person name="Zhang H."/>
            <person name="Zhang X."/>
            <person name="Huang J."/>
            <person name="Zhang X."/>
            <person name="Sun H."/>
            <person name="Wang H."/>
        </authorList>
    </citation>
    <scope>NUCLEOTIDE SEQUENCE [LARGE SCALE GENOMIC DNA]</scope>
    <source>
        <strain evidence="2">TB1705</strain>
        <tissue evidence="2">Leaf</tissue>
    </source>
</reference>
<keyword evidence="3" id="KW-1185">Reference proteome</keyword>
<dbReference type="InterPro" id="IPR052578">
    <property type="entry name" value="PI_Transfer_CRAL-TRIO"/>
</dbReference>
<dbReference type="SUPFAM" id="SSF52087">
    <property type="entry name" value="CRAL/TRIO domain"/>
    <property type="match status" value="1"/>
</dbReference>
<dbReference type="InterPro" id="IPR036273">
    <property type="entry name" value="CRAL/TRIO_N_dom_sf"/>
</dbReference>
<proteinExistence type="predicted"/>
<dbReference type="SMART" id="SM00516">
    <property type="entry name" value="SEC14"/>
    <property type="match status" value="1"/>
</dbReference>
<dbReference type="Gene3D" id="3.40.525.10">
    <property type="entry name" value="CRAL-TRIO lipid binding domain"/>
    <property type="match status" value="2"/>
</dbReference>
<dbReference type="PANTHER" id="PTHR45824:SF18">
    <property type="entry name" value="OS01G0264700 PROTEIN"/>
    <property type="match status" value="1"/>
</dbReference>
<dbReference type="PANTHER" id="PTHR45824">
    <property type="entry name" value="GH16843P"/>
    <property type="match status" value="1"/>
</dbReference>
<dbReference type="InterPro" id="IPR001251">
    <property type="entry name" value="CRAL-TRIO_dom"/>
</dbReference>
<dbReference type="Proteomes" id="UP000541444">
    <property type="component" value="Unassembled WGS sequence"/>
</dbReference>
<dbReference type="InterPro" id="IPR036865">
    <property type="entry name" value="CRAL-TRIO_dom_sf"/>
</dbReference>
<evidence type="ECO:0000259" key="1">
    <source>
        <dbReference type="PROSITE" id="PS50191"/>
    </source>
</evidence>
<evidence type="ECO:0000313" key="3">
    <source>
        <dbReference type="Proteomes" id="UP000541444"/>
    </source>
</evidence>
<accession>A0A7J7LHG7</accession>
<evidence type="ECO:0000313" key="2">
    <source>
        <dbReference type="EMBL" id="KAF6142111.1"/>
    </source>
</evidence>
<dbReference type="SUPFAM" id="SSF46938">
    <property type="entry name" value="CRAL/TRIO N-terminal domain"/>
    <property type="match status" value="1"/>
</dbReference>
<gene>
    <name evidence="2" type="ORF">GIB67_037029</name>
</gene>
<dbReference type="GO" id="GO:0008526">
    <property type="term" value="F:phosphatidylinositol transfer activity"/>
    <property type="evidence" value="ECO:0007669"/>
    <property type="project" value="TreeGrafter"/>
</dbReference>
<dbReference type="Pfam" id="PF00650">
    <property type="entry name" value="CRAL_TRIO"/>
    <property type="match status" value="1"/>
</dbReference>
<dbReference type="OrthoDB" id="75724at2759"/>
<dbReference type="CDD" id="cd00170">
    <property type="entry name" value="SEC14"/>
    <property type="match status" value="1"/>
</dbReference>
<name>A0A7J7LHG7_9MAGN</name>
<protein>
    <recommendedName>
        <fullName evidence="1">CRAL-TRIO domain-containing protein</fullName>
    </recommendedName>
</protein>
<dbReference type="AlphaFoldDB" id="A0A7J7LHG7"/>